<dbReference type="InterPro" id="IPR036388">
    <property type="entry name" value="WH-like_DNA-bd_sf"/>
</dbReference>
<protein>
    <submittedName>
        <fullName evidence="6">Metalloregulator ArsR/SmtB family transcription factor</fullName>
    </submittedName>
</protein>
<name>A0ABT5TYJ3_9MICO</name>
<comment type="caution">
    <text evidence="6">The sequence shown here is derived from an EMBL/GenBank/DDBJ whole genome shotgun (WGS) entry which is preliminary data.</text>
</comment>
<dbReference type="SMART" id="SM00418">
    <property type="entry name" value="HTH_ARSR"/>
    <property type="match status" value="1"/>
</dbReference>
<evidence type="ECO:0000256" key="1">
    <source>
        <dbReference type="ARBA" id="ARBA00023015"/>
    </source>
</evidence>
<proteinExistence type="predicted"/>
<gene>
    <name evidence="6" type="ORF">PU560_07535</name>
</gene>
<dbReference type="Proteomes" id="UP001165561">
    <property type="component" value="Unassembled WGS sequence"/>
</dbReference>
<evidence type="ECO:0000256" key="3">
    <source>
        <dbReference type="ARBA" id="ARBA00023163"/>
    </source>
</evidence>
<dbReference type="Gene3D" id="1.10.10.10">
    <property type="entry name" value="Winged helix-like DNA-binding domain superfamily/Winged helix DNA-binding domain"/>
    <property type="match status" value="1"/>
</dbReference>
<keyword evidence="7" id="KW-1185">Reference proteome</keyword>
<reference evidence="6" key="1">
    <citation type="submission" date="2023-02" db="EMBL/GenBank/DDBJ databases">
        <title>Georgenia sp.10Sc9-8, isolated from a soil sample collected from the Taklamakan desert.</title>
        <authorList>
            <person name="Liu S."/>
        </authorList>
    </citation>
    <scope>NUCLEOTIDE SEQUENCE</scope>
    <source>
        <strain evidence="6">10Sc9-8</strain>
    </source>
</reference>
<dbReference type="PROSITE" id="PS50987">
    <property type="entry name" value="HTH_ARSR_2"/>
    <property type="match status" value="1"/>
</dbReference>
<dbReference type="EMBL" id="JARACI010000848">
    <property type="protein sequence ID" value="MDD9206319.1"/>
    <property type="molecule type" value="Genomic_DNA"/>
</dbReference>
<feature type="domain" description="HTH arsR-type" evidence="5">
    <location>
        <begin position="23"/>
        <end position="120"/>
    </location>
</feature>
<accession>A0ABT5TYJ3</accession>
<dbReference type="InterPro" id="IPR036390">
    <property type="entry name" value="WH_DNA-bd_sf"/>
</dbReference>
<dbReference type="PANTHER" id="PTHR33154">
    <property type="entry name" value="TRANSCRIPTIONAL REGULATOR, ARSR FAMILY"/>
    <property type="match status" value="1"/>
</dbReference>
<sequence>MSTALTLTDVATACCTPLRSAPLGAAEAGRLSAIFKAVADPARLRLLSIIAAHEGAEACVCDLTELVGLSQPTVSHHMRVLTDAGLVVREKRGRWAYYAIVPGALEALGAVLLEQGTAGRPARPSGDAAPSTSGNATPAAS</sequence>
<feature type="region of interest" description="Disordered" evidence="4">
    <location>
        <begin position="119"/>
        <end position="141"/>
    </location>
</feature>
<evidence type="ECO:0000256" key="2">
    <source>
        <dbReference type="ARBA" id="ARBA00023125"/>
    </source>
</evidence>
<dbReference type="InterPro" id="IPR018334">
    <property type="entry name" value="ArsR_HTH"/>
</dbReference>
<dbReference type="InterPro" id="IPR051081">
    <property type="entry name" value="HTH_MetalResp_TranReg"/>
</dbReference>
<dbReference type="SUPFAM" id="SSF46785">
    <property type="entry name" value="Winged helix' DNA-binding domain"/>
    <property type="match status" value="1"/>
</dbReference>
<keyword evidence="3" id="KW-0804">Transcription</keyword>
<dbReference type="NCBIfam" id="NF033788">
    <property type="entry name" value="HTH_metalloreg"/>
    <property type="match status" value="1"/>
</dbReference>
<dbReference type="Pfam" id="PF01022">
    <property type="entry name" value="HTH_5"/>
    <property type="match status" value="1"/>
</dbReference>
<keyword evidence="2" id="KW-0238">DNA-binding</keyword>
<dbReference type="PROSITE" id="PS00846">
    <property type="entry name" value="HTH_ARSR_1"/>
    <property type="match status" value="1"/>
</dbReference>
<dbReference type="InterPro" id="IPR011991">
    <property type="entry name" value="ArsR-like_HTH"/>
</dbReference>
<evidence type="ECO:0000313" key="7">
    <source>
        <dbReference type="Proteomes" id="UP001165561"/>
    </source>
</evidence>
<dbReference type="PRINTS" id="PR00778">
    <property type="entry name" value="HTHARSR"/>
</dbReference>
<evidence type="ECO:0000313" key="6">
    <source>
        <dbReference type="EMBL" id="MDD9206319.1"/>
    </source>
</evidence>
<dbReference type="CDD" id="cd00090">
    <property type="entry name" value="HTH_ARSR"/>
    <property type="match status" value="1"/>
</dbReference>
<evidence type="ECO:0000256" key="4">
    <source>
        <dbReference type="SAM" id="MobiDB-lite"/>
    </source>
</evidence>
<organism evidence="6 7">
    <name type="scientific">Georgenia halotolerans</name>
    <dbReference type="NCBI Taxonomy" id="3028317"/>
    <lineage>
        <taxon>Bacteria</taxon>
        <taxon>Bacillati</taxon>
        <taxon>Actinomycetota</taxon>
        <taxon>Actinomycetes</taxon>
        <taxon>Micrococcales</taxon>
        <taxon>Bogoriellaceae</taxon>
        <taxon>Georgenia</taxon>
    </lineage>
</organism>
<dbReference type="PANTHER" id="PTHR33154:SF18">
    <property type="entry name" value="ARSENICAL RESISTANCE OPERON REPRESSOR"/>
    <property type="match status" value="1"/>
</dbReference>
<evidence type="ECO:0000259" key="5">
    <source>
        <dbReference type="PROSITE" id="PS50987"/>
    </source>
</evidence>
<keyword evidence="1" id="KW-0805">Transcription regulation</keyword>
<feature type="compositionally biased region" description="Polar residues" evidence="4">
    <location>
        <begin position="130"/>
        <end position="141"/>
    </location>
</feature>
<dbReference type="InterPro" id="IPR001845">
    <property type="entry name" value="HTH_ArsR_DNA-bd_dom"/>
</dbReference>